<keyword evidence="2" id="KW-1185">Reference proteome</keyword>
<gene>
    <name evidence="1" type="ORF">RMSM_01652</name>
</gene>
<proteinExistence type="predicted"/>
<dbReference type="EMBL" id="ANOG01000249">
    <property type="protein sequence ID" value="EMI21410.1"/>
    <property type="molecule type" value="Genomic_DNA"/>
</dbReference>
<evidence type="ECO:0000313" key="1">
    <source>
        <dbReference type="EMBL" id="EMI21410.1"/>
    </source>
</evidence>
<dbReference type="AlphaFoldDB" id="M5RQ43"/>
<protein>
    <submittedName>
        <fullName evidence="1">Uncharacterized protein</fullName>
    </submittedName>
</protein>
<comment type="caution">
    <text evidence="1">The sequence shown here is derived from an EMBL/GenBank/DDBJ whole genome shotgun (WGS) entry which is preliminary data.</text>
</comment>
<dbReference type="PATRIC" id="fig|1265738.3.peg.1642"/>
<sequence length="45" mass="5121">MMQVFQEAGIGPAYGEPIKAWVNKCNDSQLKMLEEAKSRDFLMSK</sequence>
<dbReference type="Proteomes" id="UP000011991">
    <property type="component" value="Unassembled WGS sequence"/>
</dbReference>
<organism evidence="1 2">
    <name type="scientific">Rhodopirellula maiorica SM1</name>
    <dbReference type="NCBI Taxonomy" id="1265738"/>
    <lineage>
        <taxon>Bacteria</taxon>
        <taxon>Pseudomonadati</taxon>
        <taxon>Planctomycetota</taxon>
        <taxon>Planctomycetia</taxon>
        <taxon>Pirellulales</taxon>
        <taxon>Pirellulaceae</taxon>
        <taxon>Novipirellula</taxon>
    </lineage>
</organism>
<name>M5RQ43_9BACT</name>
<accession>M5RQ43</accession>
<reference evidence="1 2" key="1">
    <citation type="journal article" date="2013" name="Mar. Genomics">
        <title>Expression of sulfatases in Rhodopirellula baltica and the diversity of sulfatases in the genus Rhodopirellula.</title>
        <authorList>
            <person name="Wegner C.E."/>
            <person name="Richter-Heitmann T."/>
            <person name="Klindworth A."/>
            <person name="Klockow C."/>
            <person name="Richter M."/>
            <person name="Achstetter T."/>
            <person name="Glockner F.O."/>
            <person name="Harder J."/>
        </authorList>
    </citation>
    <scope>NUCLEOTIDE SEQUENCE [LARGE SCALE GENOMIC DNA]</scope>
    <source>
        <strain evidence="1 2">SM1</strain>
    </source>
</reference>
<evidence type="ECO:0000313" key="2">
    <source>
        <dbReference type="Proteomes" id="UP000011991"/>
    </source>
</evidence>